<dbReference type="GO" id="GO:0004497">
    <property type="term" value="F:monooxygenase activity"/>
    <property type="evidence" value="ECO:0007669"/>
    <property type="project" value="UniProtKB-KW"/>
</dbReference>
<dbReference type="InterPro" id="IPR011008">
    <property type="entry name" value="Dimeric_a/b-barrel"/>
</dbReference>
<dbReference type="Pfam" id="PF03992">
    <property type="entry name" value="ABM"/>
    <property type="match status" value="1"/>
</dbReference>
<organism evidence="2 3">
    <name type="scientific">Flagellimonas spongiicola</name>
    <dbReference type="NCBI Taxonomy" id="2942208"/>
    <lineage>
        <taxon>Bacteria</taxon>
        <taxon>Pseudomonadati</taxon>
        <taxon>Bacteroidota</taxon>
        <taxon>Flavobacteriia</taxon>
        <taxon>Flavobacteriales</taxon>
        <taxon>Flavobacteriaceae</taxon>
        <taxon>Flagellimonas</taxon>
    </lineage>
</organism>
<keyword evidence="2" id="KW-0503">Monooxygenase</keyword>
<proteinExistence type="predicted"/>
<dbReference type="RefSeq" id="WP_249658865.1">
    <property type="nucleotide sequence ID" value="NZ_JAMFMA010000006.1"/>
</dbReference>
<keyword evidence="2" id="KW-0560">Oxidoreductase</keyword>
<evidence type="ECO:0000259" key="1">
    <source>
        <dbReference type="PROSITE" id="PS51725"/>
    </source>
</evidence>
<dbReference type="EMBL" id="JAMFMA010000006">
    <property type="protein sequence ID" value="MCL6275678.1"/>
    <property type="molecule type" value="Genomic_DNA"/>
</dbReference>
<dbReference type="PROSITE" id="PS51725">
    <property type="entry name" value="ABM"/>
    <property type="match status" value="1"/>
</dbReference>
<evidence type="ECO:0000313" key="2">
    <source>
        <dbReference type="EMBL" id="MCL6275678.1"/>
    </source>
</evidence>
<evidence type="ECO:0000313" key="3">
    <source>
        <dbReference type="Proteomes" id="UP001203607"/>
    </source>
</evidence>
<accession>A0ABT0PWB1</accession>
<feature type="domain" description="ABM" evidence="1">
    <location>
        <begin position="2"/>
        <end position="94"/>
    </location>
</feature>
<sequence length="98" mass="11508">MLVRIVKLTFKPENIPSFELIFKSTQPEILKFKGCKLVEGYHDVANPCVFFTYSHWEDAADLENYRNSEFFKNVWKKTKLLFDAKPEAWSLSKIDSEA</sequence>
<keyword evidence="3" id="KW-1185">Reference proteome</keyword>
<gene>
    <name evidence="2" type="ORF">M3P19_16810</name>
</gene>
<dbReference type="Gene3D" id="3.30.70.100">
    <property type="match status" value="1"/>
</dbReference>
<dbReference type="SUPFAM" id="SSF54909">
    <property type="entry name" value="Dimeric alpha+beta barrel"/>
    <property type="match status" value="1"/>
</dbReference>
<protein>
    <submittedName>
        <fullName evidence="2">Antibiotic biosynthesis monooxygenase</fullName>
    </submittedName>
</protein>
<reference evidence="2 3" key="1">
    <citation type="submission" date="2022-05" db="EMBL/GenBank/DDBJ databases">
        <authorList>
            <person name="Park J.-S."/>
        </authorList>
    </citation>
    <scope>NUCLEOTIDE SEQUENCE [LARGE SCALE GENOMIC DNA]</scope>
    <source>
        <strain evidence="2 3">2012CJ35-5</strain>
    </source>
</reference>
<comment type="caution">
    <text evidence="2">The sequence shown here is derived from an EMBL/GenBank/DDBJ whole genome shotgun (WGS) entry which is preliminary data.</text>
</comment>
<name>A0ABT0PWB1_9FLAO</name>
<dbReference type="Proteomes" id="UP001203607">
    <property type="component" value="Unassembled WGS sequence"/>
</dbReference>
<dbReference type="InterPro" id="IPR007138">
    <property type="entry name" value="ABM_dom"/>
</dbReference>